<feature type="binding site" evidence="11">
    <location>
        <position position="644"/>
    </location>
    <ligand>
        <name>Zn(2+)</name>
        <dbReference type="ChEBI" id="CHEBI:29105"/>
        <note>catalytic</note>
    </ligand>
</feature>
<evidence type="ECO:0000313" key="17">
    <source>
        <dbReference type="EMBL" id="QCI26226.1"/>
    </source>
</evidence>
<feature type="binding site" evidence="11">
    <location>
        <position position="666"/>
    </location>
    <ligand>
        <name>Zn(2+)</name>
        <dbReference type="ChEBI" id="CHEBI:29105"/>
        <note>catalytic</note>
    </ligand>
</feature>
<organism evidence="17 18">
    <name type="scientific">Buchnera aphidicola</name>
    <name type="common">Stegophylla sp.</name>
    <dbReference type="NCBI Taxonomy" id="2315800"/>
    <lineage>
        <taxon>Bacteria</taxon>
        <taxon>Pseudomonadati</taxon>
        <taxon>Pseudomonadota</taxon>
        <taxon>Gammaproteobacteria</taxon>
        <taxon>Enterobacterales</taxon>
        <taxon>Erwiniaceae</taxon>
        <taxon>Buchnera</taxon>
    </lineage>
</organism>
<evidence type="ECO:0000256" key="6">
    <source>
        <dbReference type="ARBA" id="ARBA00022679"/>
    </source>
</evidence>
<evidence type="ECO:0000256" key="1">
    <source>
        <dbReference type="ARBA" id="ARBA00002777"/>
    </source>
</evidence>
<proteinExistence type="inferred from homology"/>
<keyword evidence="6 11" id="KW-0808">Transferase</keyword>
<dbReference type="Pfam" id="PF01717">
    <property type="entry name" value="Meth_synt_2"/>
    <property type="match status" value="1"/>
</dbReference>
<feature type="binding site" evidence="12">
    <location>
        <position position="20"/>
    </location>
    <ligand>
        <name>5-methyltetrahydropteroyltri-L-glutamate</name>
        <dbReference type="ChEBI" id="CHEBI:58207"/>
    </ligand>
</feature>
<comment type="pathway">
    <text evidence="2 11">Amino-acid biosynthesis; L-methionine biosynthesis via de novo pathway; L-methionine from L-homocysteine (MetE route): step 1/1.</text>
</comment>
<feature type="binding site" evidence="11">
    <location>
        <position position="727"/>
    </location>
    <ligand>
        <name>Zn(2+)</name>
        <dbReference type="ChEBI" id="CHEBI:29105"/>
        <note>catalytic</note>
    </ligand>
</feature>
<feature type="binding site" evidence="13">
    <location>
        <position position="727"/>
    </location>
    <ligand>
        <name>Zn(2+)</name>
        <dbReference type="ChEBI" id="CHEBI:29105"/>
        <label>1</label>
        <note>catalytic</note>
    </ligand>
</feature>
<keyword evidence="9 11" id="KW-0862">Zinc</keyword>
<protein>
    <recommendedName>
        <fullName evidence="11">5-methyltetrahydropteroyltriglutamate--homocysteine methyltransferase</fullName>
        <ecNumber evidence="11">2.1.1.14</ecNumber>
    </recommendedName>
    <alternativeName>
        <fullName evidence="11">Cobalamin-independent methionine synthase</fullName>
    </alternativeName>
    <alternativeName>
        <fullName evidence="11">Methionine synthase, vitamin-B12 independent isozyme</fullName>
    </alternativeName>
</protein>
<reference evidence="17 18" key="1">
    <citation type="submission" date="2018-10" db="EMBL/GenBank/DDBJ databases">
        <title>Comparative functional genomics of the obligate endosymbiont Buchnera aphidicola.</title>
        <authorList>
            <person name="Chong R.A."/>
        </authorList>
    </citation>
    <scope>NUCLEOTIDE SEQUENCE [LARGE SCALE GENOMIC DNA]</scope>
    <source>
        <strain evidence="17 18">Ssp</strain>
    </source>
</reference>
<dbReference type="OrthoDB" id="244285at2"/>
<dbReference type="SUPFAM" id="SSF51726">
    <property type="entry name" value="UROD/MetE-like"/>
    <property type="match status" value="2"/>
</dbReference>
<gene>
    <name evidence="11" type="primary">metE</name>
    <name evidence="17" type="ORF">D9V79_00115</name>
</gene>
<dbReference type="Proteomes" id="UP000298636">
    <property type="component" value="Chromosome"/>
</dbReference>
<comment type="function">
    <text evidence="1 11">Catalyzes the transfer of a methyl group from 5-methyltetrahydrofolate to homocysteine resulting in methionine formation.</text>
</comment>
<evidence type="ECO:0000256" key="9">
    <source>
        <dbReference type="ARBA" id="ARBA00022833"/>
    </source>
</evidence>
<evidence type="ECO:0000256" key="8">
    <source>
        <dbReference type="ARBA" id="ARBA00022737"/>
    </source>
</evidence>
<dbReference type="Pfam" id="PF08267">
    <property type="entry name" value="Meth_synt_1"/>
    <property type="match status" value="1"/>
</dbReference>
<dbReference type="FunFam" id="3.20.20.210:FF:000003">
    <property type="entry name" value="5-methyltetrahydropteroyltriglutamate--homocysteine methyltransferase"/>
    <property type="match status" value="1"/>
</dbReference>
<dbReference type="FunFam" id="3.20.20.210:FF:000002">
    <property type="entry name" value="5-methyltetrahydropteroyltriglutamate--homocysteine methyltransferase"/>
    <property type="match status" value="1"/>
</dbReference>
<dbReference type="InterPro" id="IPR006276">
    <property type="entry name" value="Cobalamin-indep_Met_synthase"/>
</dbReference>
<dbReference type="PANTHER" id="PTHR30519">
    <property type="entry name" value="5-METHYLTETRAHYDROPTEROYLTRIGLUTAMATE--HOMOCYSTEINE METHYLTRANSFERASE"/>
    <property type="match status" value="1"/>
</dbReference>
<dbReference type="GO" id="GO:0071265">
    <property type="term" value="P:L-methionine biosynthetic process"/>
    <property type="evidence" value="ECO:0007669"/>
    <property type="project" value="UniProtKB-ARBA"/>
</dbReference>
<dbReference type="CDD" id="cd03312">
    <property type="entry name" value="CIMS_N_terminal_like"/>
    <property type="match status" value="1"/>
</dbReference>
<dbReference type="NCBIfam" id="TIGR01371">
    <property type="entry name" value="met_syn_B12ind"/>
    <property type="match status" value="1"/>
</dbReference>
<feature type="binding site" evidence="11 12">
    <location>
        <begin position="516"/>
        <end position="517"/>
    </location>
    <ligand>
        <name>5-methyltetrahydropteroyltri-L-glutamate</name>
        <dbReference type="ChEBI" id="CHEBI:58207"/>
    </ligand>
</feature>
<evidence type="ECO:0000256" key="4">
    <source>
        <dbReference type="ARBA" id="ARBA00022603"/>
    </source>
</evidence>
<dbReference type="PIRSF" id="PIRSF000382">
    <property type="entry name" value="MeTrfase_B12_ind"/>
    <property type="match status" value="1"/>
</dbReference>
<feature type="active site" description="Proton donor" evidence="11 14">
    <location>
        <position position="695"/>
    </location>
</feature>
<keyword evidence="7 11" id="KW-0479">Metal-binding</keyword>
<feature type="binding site" evidence="11 12">
    <location>
        <position position="562"/>
    </location>
    <ligand>
        <name>5-methyltetrahydropteroyltri-L-glutamate</name>
        <dbReference type="ChEBI" id="CHEBI:58207"/>
    </ligand>
</feature>
<dbReference type="RefSeq" id="WP_158351515.1">
    <property type="nucleotide sequence ID" value="NZ_CP032998.1"/>
</dbReference>
<dbReference type="EC" id="2.1.1.14" evidence="11"/>
<evidence type="ECO:0000256" key="3">
    <source>
        <dbReference type="ARBA" id="ARBA00009553"/>
    </source>
</evidence>
<feature type="binding site" evidence="11">
    <location>
        <begin position="17"/>
        <end position="20"/>
    </location>
    <ligand>
        <name>5-methyltetrahydropteroyltri-L-glutamate</name>
        <dbReference type="ChEBI" id="CHEBI:58207"/>
    </ligand>
</feature>
<feature type="binding site" evidence="11">
    <location>
        <position position="117"/>
    </location>
    <ligand>
        <name>5-methyltetrahydropteroyltri-L-glutamate</name>
        <dbReference type="ChEBI" id="CHEBI:58207"/>
    </ligand>
</feature>
<feature type="binding site" evidence="11 12">
    <location>
        <position position="600"/>
    </location>
    <ligand>
        <name>L-methionine</name>
        <dbReference type="ChEBI" id="CHEBI:57844"/>
    </ligand>
</feature>
<feature type="binding site" evidence="12">
    <location>
        <position position="122"/>
    </location>
    <ligand>
        <name>5-methyltetrahydropteroyltri-L-glutamate</name>
        <dbReference type="ChEBI" id="CHEBI:58207"/>
    </ligand>
</feature>
<sequence>MTIVNHTLGFPRIGINRELKIAQENYWSGKISQQNLLETGYKLRSENWKKQQELGINFIPVGDFSWYDHVLTTSMMLGNVPLRHQNHDGSINLDTLFYTARGVTPNKPSVLASSMMKWFNTNYHYIVPEFIKNQNFKLSWSQLFDEIDEALKQGYKIKPIILGPLTYLWLGKIKGAKFNKLELLENLLNVYQEILIKIKLRNIEWVQIDEPILSLELPQQWIKSFKITYLLLTGHVKLLLTTYFGSIYHNFDTVIQLPIQGLHIDLVDGKYNLNQINKMVPNDWILSLGVINGRNIWKSDLLYWFHIIQSIIKYRTNLWIGSSCSLLHSPIDLDIENAIDTKIKQWFSFAYQKCIELNLLTIALNNNDTDKIKSWSNKLYTHKYSEQVNNYHIQERINNIITSDFKRQSPYSIRSIKQKKKFNFPILPTTTIGSFPQTNDIRKLRLQYKNNNINFQDYQKKINQHIQYNIQQQELLGIDVLVHGEPERNDMVEYFGEHLNGFIFTSFGWVQSYGSRCVKPPIIIGDIYRSKPITLNWTKYAQSITKKPVKAMLTGPITILSWSFIREDISKKNIAYQIALSLQDEVLDLEASGISIIQIDEPALREGLPLRQSKWKKYLSWATKSFRLSSSQVQDTTQIHTHMCYSEFNDIMNAIVELDADVITIETARSDMELLEFFKTFQYPNEIGPGVYDIHSPNIPKIHNIEKLLIKAMRYIPVQRLWVNPDCGLKTRTWKETKYALKNMMIATQNIRSHIKK</sequence>
<keyword evidence="4 11" id="KW-0489">Methyltransferase</keyword>
<dbReference type="AlphaFoldDB" id="A0A4D6Y8G6"/>
<evidence type="ECO:0000313" key="18">
    <source>
        <dbReference type="Proteomes" id="UP000298636"/>
    </source>
</evidence>
<dbReference type="HAMAP" id="MF_00172">
    <property type="entry name" value="Meth_synth"/>
    <property type="match status" value="1"/>
</dbReference>
<keyword evidence="18" id="KW-1185">Reference proteome</keyword>
<dbReference type="CDD" id="cd03311">
    <property type="entry name" value="CIMS_C_terminal_like"/>
    <property type="match status" value="1"/>
</dbReference>
<evidence type="ECO:0000256" key="5">
    <source>
        <dbReference type="ARBA" id="ARBA00022605"/>
    </source>
</evidence>
<dbReference type="GO" id="GO:0003871">
    <property type="term" value="F:5-methyltetrahydropteroyltriglutamate-homocysteine S-methyltransferase activity"/>
    <property type="evidence" value="ECO:0007669"/>
    <property type="project" value="UniProtKB-UniRule"/>
</dbReference>
<evidence type="ECO:0000259" key="16">
    <source>
        <dbReference type="Pfam" id="PF08267"/>
    </source>
</evidence>
<evidence type="ECO:0000259" key="15">
    <source>
        <dbReference type="Pfam" id="PF01717"/>
    </source>
</evidence>
<dbReference type="EMBL" id="CP032998">
    <property type="protein sequence ID" value="QCI26226.1"/>
    <property type="molecule type" value="Genomic_DNA"/>
</dbReference>
<feature type="binding site" evidence="11 12">
    <location>
        <position position="600"/>
    </location>
    <ligand>
        <name>L-homocysteine</name>
        <dbReference type="ChEBI" id="CHEBI:58199"/>
    </ligand>
</feature>
<dbReference type="GO" id="GO:0032259">
    <property type="term" value="P:methylation"/>
    <property type="evidence" value="ECO:0007669"/>
    <property type="project" value="UniProtKB-KW"/>
</dbReference>
<feature type="binding site" evidence="11 12">
    <location>
        <begin position="432"/>
        <end position="434"/>
    </location>
    <ligand>
        <name>L-homocysteine</name>
        <dbReference type="ChEBI" id="CHEBI:58199"/>
    </ligand>
</feature>
<evidence type="ECO:0000256" key="2">
    <source>
        <dbReference type="ARBA" id="ARBA00004681"/>
    </source>
</evidence>
<comment type="cofactor">
    <cofactor evidence="13">
        <name>Zn(2+)</name>
        <dbReference type="ChEBI" id="CHEBI:29105"/>
    </cofactor>
    <text evidence="13">Binds 2 Zn(2+) ions per subunit.</text>
</comment>
<keyword evidence="5 11" id="KW-0028">Amino-acid biosynthesis</keyword>
<keyword evidence="8 11" id="KW-0677">Repeat</keyword>
<dbReference type="Gene3D" id="3.20.20.210">
    <property type="match status" value="2"/>
</dbReference>
<comment type="similarity">
    <text evidence="3 11">Belongs to the vitamin-B12 independent methionine synthase family.</text>
</comment>
<name>A0A4D6Y8G6_9GAMM</name>
<evidence type="ECO:0000256" key="13">
    <source>
        <dbReference type="PIRSR" id="PIRSR000382-2"/>
    </source>
</evidence>
<accession>A0A4D6Y8G6</accession>
<dbReference type="InterPro" id="IPR038071">
    <property type="entry name" value="UROD/MetE-like_sf"/>
</dbReference>
<comment type="cofactor">
    <cofactor evidence="11">
        <name>Zn(2+)</name>
        <dbReference type="ChEBI" id="CHEBI:29105"/>
    </cofactor>
    <text evidence="11">Binds 1 zinc ion per subunit.</text>
</comment>
<evidence type="ECO:0000256" key="10">
    <source>
        <dbReference type="ARBA" id="ARBA00023167"/>
    </source>
</evidence>
<evidence type="ECO:0000256" key="11">
    <source>
        <dbReference type="HAMAP-Rule" id="MF_00172"/>
    </source>
</evidence>
<feature type="binding site" evidence="13">
    <location>
        <position position="644"/>
    </location>
    <ligand>
        <name>Zn(2+)</name>
        <dbReference type="ChEBI" id="CHEBI:29105"/>
        <label>1</label>
        <note>catalytic</note>
    </ligand>
</feature>
<dbReference type="UniPathway" id="UPA00051">
    <property type="reaction ID" value="UER00082"/>
</dbReference>
<feature type="binding site" evidence="13">
    <location>
        <position position="642"/>
    </location>
    <ligand>
        <name>Zn(2+)</name>
        <dbReference type="ChEBI" id="CHEBI:29105"/>
        <label>1</label>
        <note>catalytic</note>
    </ligand>
</feature>
<feature type="binding site" evidence="11">
    <location>
        <position position="642"/>
    </location>
    <ligand>
        <name>Zn(2+)</name>
        <dbReference type="ChEBI" id="CHEBI:29105"/>
        <note>catalytic</note>
    </ligand>
</feature>
<keyword evidence="10 11" id="KW-0486">Methionine biosynthesis</keyword>
<dbReference type="GO" id="GO:0008270">
    <property type="term" value="F:zinc ion binding"/>
    <property type="evidence" value="ECO:0007669"/>
    <property type="project" value="InterPro"/>
</dbReference>
<feature type="binding site" evidence="11 12">
    <location>
        <begin position="432"/>
        <end position="434"/>
    </location>
    <ligand>
        <name>L-methionine</name>
        <dbReference type="ChEBI" id="CHEBI:57844"/>
    </ligand>
</feature>
<dbReference type="NCBIfam" id="NF003556">
    <property type="entry name" value="PRK05222.1"/>
    <property type="match status" value="1"/>
</dbReference>
<evidence type="ECO:0000256" key="12">
    <source>
        <dbReference type="PIRSR" id="PIRSR000382-1"/>
    </source>
</evidence>
<dbReference type="InterPro" id="IPR002629">
    <property type="entry name" value="Met_Synth_C/arc"/>
</dbReference>
<dbReference type="InterPro" id="IPR013215">
    <property type="entry name" value="Cbl-indep_Met_Synth_N"/>
</dbReference>
<feature type="binding site" evidence="13">
    <location>
        <position position="666"/>
    </location>
    <ligand>
        <name>Zn(2+)</name>
        <dbReference type="ChEBI" id="CHEBI:29105"/>
        <label>1</label>
        <note>catalytic</note>
    </ligand>
</feature>
<feature type="domain" description="Cobalamin-independent methionine synthase MetE C-terminal/archaeal" evidence="15">
    <location>
        <begin position="427"/>
        <end position="749"/>
    </location>
</feature>
<evidence type="ECO:0000256" key="14">
    <source>
        <dbReference type="PIRSR" id="PIRSR000382-3"/>
    </source>
</evidence>
<comment type="catalytic activity">
    <reaction evidence="11">
        <text>5-methyltetrahydropteroyltri-L-glutamate + L-homocysteine = tetrahydropteroyltri-L-glutamate + L-methionine</text>
        <dbReference type="Rhea" id="RHEA:21196"/>
        <dbReference type="ChEBI" id="CHEBI:57844"/>
        <dbReference type="ChEBI" id="CHEBI:58140"/>
        <dbReference type="ChEBI" id="CHEBI:58199"/>
        <dbReference type="ChEBI" id="CHEBI:58207"/>
        <dbReference type="EC" id="2.1.1.14"/>
    </reaction>
</comment>
<feature type="binding site" evidence="11 12">
    <location>
        <position position="485"/>
    </location>
    <ligand>
        <name>L-methionine</name>
        <dbReference type="ChEBI" id="CHEBI:57844"/>
    </ligand>
</feature>
<feature type="binding site" evidence="11">
    <location>
        <position position="606"/>
    </location>
    <ligand>
        <name>5-methyltetrahydropteroyltri-L-glutamate</name>
        <dbReference type="ChEBI" id="CHEBI:58207"/>
    </ligand>
</feature>
<feature type="binding site" evidence="11">
    <location>
        <position position="485"/>
    </location>
    <ligand>
        <name>L-homocysteine</name>
        <dbReference type="ChEBI" id="CHEBI:58199"/>
    </ligand>
</feature>
<evidence type="ECO:0000256" key="7">
    <source>
        <dbReference type="ARBA" id="ARBA00022723"/>
    </source>
</evidence>
<feature type="domain" description="Cobalamin-independent methionine synthase MetE N-terminal" evidence="16">
    <location>
        <begin position="5"/>
        <end position="313"/>
    </location>
</feature>